<keyword evidence="3" id="KW-1185">Reference proteome</keyword>
<feature type="chain" id="PRO_5046060805" description="Secreted protein" evidence="1">
    <location>
        <begin position="29"/>
        <end position="133"/>
    </location>
</feature>
<feature type="signal peptide" evidence="1">
    <location>
        <begin position="1"/>
        <end position="28"/>
    </location>
</feature>
<evidence type="ECO:0000256" key="1">
    <source>
        <dbReference type="SAM" id="SignalP"/>
    </source>
</evidence>
<protein>
    <recommendedName>
        <fullName evidence="4">Secreted protein</fullName>
    </recommendedName>
</protein>
<evidence type="ECO:0000313" key="3">
    <source>
        <dbReference type="Proteomes" id="UP001501470"/>
    </source>
</evidence>
<evidence type="ECO:0000313" key="2">
    <source>
        <dbReference type="EMBL" id="GAA1568862.1"/>
    </source>
</evidence>
<reference evidence="3" key="1">
    <citation type="journal article" date="2019" name="Int. J. Syst. Evol. Microbiol.">
        <title>The Global Catalogue of Microorganisms (GCM) 10K type strain sequencing project: providing services to taxonomists for standard genome sequencing and annotation.</title>
        <authorList>
            <consortium name="The Broad Institute Genomics Platform"/>
            <consortium name="The Broad Institute Genome Sequencing Center for Infectious Disease"/>
            <person name="Wu L."/>
            <person name="Ma J."/>
        </authorList>
    </citation>
    <scope>NUCLEOTIDE SEQUENCE [LARGE SCALE GENOMIC DNA]</scope>
    <source>
        <strain evidence="3">JCM 15933</strain>
    </source>
</reference>
<organism evidence="2 3">
    <name type="scientific">Dactylosporangium maewongense</name>
    <dbReference type="NCBI Taxonomy" id="634393"/>
    <lineage>
        <taxon>Bacteria</taxon>
        <taxon>Bacillati</taxon>
        <taxon>Actinomycetota</taxon>
        <taxon>Actinomycetes</taxon>
        <taxon>Micromonosporales</taxon>
        <taxon>Micromonosporaceae</taxon>
        <taxon>Dactylosporangium</taxon>
    </lineage>
</organism>
<comment type="caution">
    <text evidence="2">The sequence shown here is derived from an EMBL/GenBank/DDBJ whole genome shotgun (WGS) entry which is preliminary data.</text>
</comment>
<proteinExistence type="predicted"/>
<keyword evidence="1" id="KW-0732">Signal</keyword>
<name>A0ABP4NVS7_9ACTN</name>
<gene>
    <name evidence="2" type="ORF">GCM10009827_108240</name>
</gene>
<accession>A0ABP4NVS7</accession>
<evidence type="ECO:0008006" key="4">
    <source>
        <dbReference type="Google" id="ProtNLM"/>
    </source>
</evidence>
<sequence length="133" mass="14508">MRSRLARISLVAGAAGALLAGVATPAHAGDNNTGRNVLEYVDVLGMAAGSGSFQHIGDSFTVCKSDRWDVYIEFEYIRINGTLQRGTHKVTGPAPSCATYLHDFGEERFIDMRVCADVDNFWDPCSPWRQGIV</sequence>
<dbReference type="EMBL" id="BAAAQD010000041">
    <property type="protein sequence ID" value="GAA1568862.1"/>
    <property type="molecule type" value="Genomic_DNA"/>
</dbReference>
<dbReference type="Proteomes" id="UP001501470">
    <property type="component" value="Unassembled WGS sequence"/>
</dbReference>